<dbReference type="EMBL" id="OW152833">
    <property type="protein sequence ID" value="CAH2054725.1"/>
    <property type="molecule type" value="Genomic_DNA"/>
</dbReference>
<name>A0ABN8ICM0_9NEOP</name>
<evidence type="ECO:0000313" key="2">
    <source>
        <dbReference type="EMBL" id="CAH2054725.1"/>
    </source>
</evidence>
<feature type="compositionally biased region" description="Pro residues" evidence="1">
    <location>
        <begin position="24"/>
        <end position="34"/>
    </location>
</feature>
<reference evidence="2" key="1">
    <citation type="submission" date="2022-03" db="EMBL/GenBank/DDBJ databases">
        <authorList>
            <person name="Martin H S."/>
        </authorList>
    </citation>
    <scope>NUCLEOTIDE SEQUENCE</scope>
</reference>
<proteinExistence type="predicted"/>
<evidence type="ECO:0000256" key="1">
    <source>
        <dbReference type="SAM" id="MobiDB-lite"/>
    </source>
</evidence>
<organism evidence="2 3">
    <name type="scientific">Iphiclides podalirius</name>
    <name type="common">scarce swallowtail</name>
    <dbReference type="NCBI Taxonomy" id="110791"/>
    <lineage>
        <taxon>Eukaryota</taxon>
        <taxon>Metazoa</taxon>
        <taxon>Ecdysozoa</taxon>
        <taxon>Arthropoda</taxon>
        <taxon>Hexapoda</taxon>
        <taxon>Insecta</taxon>
        <taxon>Pterygota</taxon>
        <taxon>Neoptera</taxon>
        <taxon>Endopterygota</taxon>
        <taxon>Lepidoptera</taxon>
        <taxon>Glossata</taxon>
        <taxon>Ditrysia</taxon>
        <taxon>Papilionoidea</taxon>
        <taxon>Papilionidae</taxon>
        <taxon>Papilioninae</taxon>
        <taxon>Iphiclides</taxon>
    </lineage>
</organism>
<feature type="non-terminal residue" evidence="2">
    <location>
        <position position="76"/>
    </location>
</feature>
<feature type="region of interest" description="Disordered" evidence="1">
    <location>
        <begin position="1"/>
        <end position="35"/>
    </location>
</feature>
<evidence type="ECO:0000313" key="3">
    <source>
        <dbReference type="Proteomes" id="UP000837857"/>
    </source>
</evidence>
<dbReference type="Proteomes" id="UP000837857">
    <property type="component" value="Chromosome 21"/>
</dbReference>
<protein>
    <submittedName>
        <fullName evidence="2">Uncharacterized protein</fullName>
    </submittedName>
</protein>
<gene>
    <name evidence="2" type="ORF">IPOD504_LOCUS8754</name>
</gene>
<keyword evidence="3" id="KW-1185">Reference proteome</keyword>
<sequence>MTSALNNPPLSRCHSLEDPLKIPTTPPPPLPPHPLLLISDEAAECTPVSVPRDAAAAFHLPHPTRRQLKATAKRPK</sequence>
<accession>A0ABN8ICM0</accession>